<evidence type="ECO:0000313" key="2">
    <source>
        <dbReference type="Proteomes" id="UP000294530"/>
    </source>
</evidence>
<proteinExistence type="predicted"/>
<reference evidence="1 2" key="1">
    <citation type="journal article" date="2021" name="Genome Biol.">
        <title>AFLAP: assembly-free linkage analysis pipeline using k-mers from genome sequencing data.</title>
        <authorList>
            <person name="Fletcher K."/>
            <person name="Zhang L."/>
            <person name="Gil J."/>
            <person name="Han R."/>
            <person name="Cavanaugh K."/>
            <person name="Michelmore R."/>
        </authorList>
    </citation>
    <scope>NUCLEOTIDE SEQUENCE [LARGE SCALE GENOMIC DNA]</scope>
    <source>
        <strain evidence="1 2">SF5</strain>
    </source>
</reference>
<dbReference type="GeneID" id="94343965"/>
<comment type="caution">
    <text evidence="1">The sequence shown here is derived from an EMBL/GenBank/DDBJ whole genome shotgun (WGS) entry which is preliminary data.</text>
</comment>
<accession>A0A976FPB6</accession>
<dbReference type="AlphaFoldDB" id="A0A976FPB6"/>
<keyword evidence="2" id="KW-1185">Reference proteome</keyword>
<dbReference type="Proteomes" id="UP000294530">
    <property type="component" value="Unassembled WGS sequence"/>
</dbReference>
<organism evidence="1 2">
    <name type="scientific">Bremia lactucae</name>
    <name type="common">Lettuce downy mildew</name>
    <dbReference type="NCBI Taxonomy" id="4779"/>
    <lineage>
        <taxon>Eukaryota</taxon>
        <taxon>Sar</taxon>
        <taxon>Stramenopiles</taxon>
        <taxon>Oomycota</taxon>
        <taxon>Peronosporomycetes</taxon>
        <taxon>Peronosporales</taxon>
        <taxon>Peronosporaceae</taxon>
        <taxon>Bremia</taxon>
    </lineage>
</organism>
<dbReference type="EMBL" id="SHOA02000010">
    <property type="protein sequence ID" value="TDH70119.1"/>
    <property type="molecule type" value="Genomic_DNA"/>
</dbReference>
<dbReference type="RefSeq" id="XP_067819618.1">
    <property type="nucleotide sequence ID" value="XM_067958294.1"/>
</dbReference>
<dbReference type="KEGG" id="blac:94343965"/>
<dbReference type="OrthoDB" id="61381at2759"/>
<protein>
    <submittedName>
        <fullName evidence="1">Uncharacterized protein</fullName>
    </submittedName>
</protein>
<evidence type="ECO:0000313" key="1">
    <source>
        <dbReference type="EMBL" id="TDH70119.1"/>
    </source>
</evidence>
<name>A0A976FPB6_BRELC</name>
<gene>
    <name evidence="1" type="ORF">CCR75_000186</name>
</gene>
<sequence>MDDGEFLRLLERYPVVRKKTHCRVQWNDMNTNQCSSRANTWPMDWVLGLQYDDEPAATQPASSGIFLTTGQESKIELTDSLEDAIEKFLAPYFSSSETAKVHQELEKLLQDFVSGLNLENVNDLCAQFNPQ</sequence>